<feature type="compositionally biased region" description="Polar residues" evidence="1">
    <location>
        <begin position="408"/>
        <end position="445"/>
    </location>
</feature>
<keyword evidence="4" id="KW-1185">Reference proteome</keyword>
<evidence type="ECO:0000259" key="2">
    <source>
        <dbReference type="Pfam" id="PF16033"/>
    </source>
</evidence>
<dbReference type="Pfam" id="PF16033">
    <property type="entry name" value="DUF4789"/>
    <property type="match status" value="1"/>
</dbReference>
<dbReference type="AlphaFoldDB" id="A0AAW0T9F2"/>
<sequence length="726" mass="78848">MAGNHQQIDPCARDEVLVRGTCHRLLTRGPCAPDEYVLLDPADHKGFCAARLCAPDRIFVFSDQLCHDPLNSMMCPPGRQLYQTAYGTPLCQCPDGTYEADDDLDDDVCQPLLGTSISCPSGQVLWFRDFTRPPECLPDPCGGKNLRRGPNDLPFVPSAEDGKCYQLGQTHGVCPAQTWYSLALQTLRGVCVSVEDAGYEVFDEATMSYLTQLYGPLISREIAAPSPSPSPAPAPAPTSALSPAPGPTFTPTLTQQTPLPPQSHLEQQHLFAGSQGSSGGREARHEPGRATTSQADTQDSLFSGQQMPKKVTDLDTYGQGYTEHARPRQEEPGRAVQHHIEQQAHGQEGSLPSRKKGIARGQENLANLASPTMTPDDNGTSLRESPQQAVIQSANEPPSEHFHAHSPHITSKPSHSFSSPTYYSLPQKTVSQPSSAFPSHSQQQPDHYMFPHQHHEPLPAQSSSSSLPFPSVPAFSSHYSDPEHHASPSQAPPTHSSVIPNLPKDTRPSNYYSQPSSTSHHLPQASPALSPRLALHQPPRHATSHSTLLIPASFERQQLSLETFGAPNGKVVMNQQFAPQGSPTSRAPSSHASAVDASGHQNSFNGSTTWEPKERQHHSLPHQQQQQQHQQHHHHRGRRSTLPHASPGNVIQPLLTACRAGAQRDVNAKCREIVLPAKLEGARDVKAAPPVPPRPSCPEGQAYNSKRKCVSVNEAINSVNAFNLGK</sequence>
<feature type="region of interest" description="Disordered" evidence="1">
    <location>
        <begin position="224"/>
        <end position="260"/>
    </location>
</feature>
<dbReference type="PANTHER" id="PTHR21177:SF7">
    <property type="entry name" value="GH11627P"/>
    <property type="match status" value="1"/>
</dbReference>
<feature type="compositionally biased region" description="Low complexity" evidence="1">
    <location>
        <begin position="237"/>
        <end position="257"/>
    </location>
</feature>
<organism evidence="3 4">
    <name type="scientific">Scylla paramamosain</name>
    <name type="common">Mud crab</name>
    <dbReference type="NCBI Taxonomy" id="85552"/>
    <lineage>
        <taxon>Eukaryota</taxon>
        <taxon>Metazoa</taxon>
        <taxon>Ecdysozoa</taxon>
        <taxon>Arthropoda</taxon>
        <taxon>Crustacea</taxon>
        <taxon>Multicrustacea</taxon>
        <taxon>Malacostraca</taxon>
        <taxon>Eumalacostraca</taxon>
        <taxon>Eucarida</taxon>
        <taxon>Decapoda</taxon>
        <taxon>Pleocyemata</taxon>
        <taxon>Brachyura</taxon>
        <taxon>Eubrachyura</taxon>
        <taxon>Portunoidea</taxon>
        <taxon>Portunidae</taxon>
        <taxon>Portuninae</taxon>
        <taxon>Scylla</taxon>
    </lineage>
</organism>
<feature type="region of interest" description="Disordered" evidence="1">
    <location>
        <begin position="685"/>
        <end position="704"/>
    </location>
</feature>
<gene>
    <name evidence="3" type="ORF">O3P69_009204</name>
</gene>
<feature type="compositionally biased region" description="Polar residues" evidence="1">
    <location>
        <begin position="364"/>
        <end position="396"/>
    </location>
</feature>
<feature type="compositionally biased region" description="Basic and acidic residues" evidence="1">
    <location>
        <begin position="323"/>
        <end position="342"/>
    </location>
</feature>
<feature type="compositionally biased region" description="Polar residues" evidence="1">
    <location>
        <begin position="508"/>
        <end position="521"/>
    </location>
</feature>
<name>A0AAW0T9F2_SCYPA</name>
<feature type="region of interest" description="Disordered" evidence="1">
    <location>
        <begin position="272"/>
        <end position="526"/>
    </location>
</feature>
<dbReference type="PANTHER" id="PTHR21177">
    <property type="entry name" value="IP06524P-RELATED"/>
    <property type="match status" value="1"/>
</dbReference>
<accession>A0AAW0T9F2</accession>
<feature type="compositionally biased region" description="Low complexity" evidence="1">
    <location>
        <begin position="458"/>
        <end position="477"/>
    </location>
</feature>
<comment type="caution">
    <text evidence="3">The sequence shown here is derived from an EMBL/GenBank/DDBJ whole genome shotgun (WGS) entry which is preliminary data.</text>
</comment>
<feature type="compositionally biased region" description="Polar residues" evidence="1">
    <location>
        <begin position="487"/>
        <end position="499"/>
    </location>
</feature>
<dbReference type="InterPro" id="IPR031993">
    <property type="entry name" value="DUF4789"/>
</dbReference>
<protein>
    <recommendedName>
        <fullName evidence="2">DUF4789 domain-containing protein</fullName>
    </recommendedName>
</protein>
<reference evidence="3 4" key="1">
    <citation type="submission" date="2023-03" db="EMBL/GenBank/DDBJ databases">
        <title>High-quality genome of Scylla paramamosain provides insights in environmental adaptation.</title>
        <authorList>
            <person name="Zhang L."/>
        </authorList>
    </citation>
    <scope>NUCLEOTIDE SEQUENCE [LARGE SCALE GENOMIC DNA]</scope>
    <source>
        <strain evidence="3">LZ_2023a</strain>
        <tissue evidence="3">Muscle</tissue>
    </source>
</reference>
<proteinExistence type="predicted"/>
<feature type="region of interest" description="Disordered" evidence="1">
    <location>
        <begin position="575"/>
        <end position="649"/>
    </location>
</feature>
<feature type="compositionally biased region" description="Basic residues" evidence="1">
    <location>
        <begin position="630"/>
        <end position="641"/>
    </location>
</feature>
<feature type="compositionally biased region" description="Pro residues" evidence="1">
    <location>
        <begin position="226"/>
        <end position="236"/>
    </location>
</feature>
<evidence type="ECO:0000313" key="4">
    <source>
        <dbReference type="Proteomes" id="UP001487740"/>
    </source>
</evidence>
<dbReference type="Proteomes" id="UP001487740">
    <property type="component" value="Unassembled WGS sequence"/>
</dbReference>
<evidence type="ECO:0000313" key="3">
    <source>
        <dbReference type="EMBL" id="KAK8384274.1"/>
    </source>
</evidence>
<dbReference type="EMBL" id="JARAKH010000035">
    <property type="protein sequence ID" value="KAK8384274.1"/>
    <property type="molecule type" value="Genomic_DNA"/>
</dbReference>
<feature type="domain" description="DUF4789" evidence="2">
    <location>
        <begin position="75"/>
        <end position="174"/>
    </location>
</feature>
<evidence type="ECO:0000256" key="1">
    <source>
        <dbReference type="SAM" id="MobiDB-lite"/>
    </source>
</evidence>
<feature type="compositionally biased region" description="Polar residues" evidence="1">
    <location>
        <begin position="575"/>
        <end position="592"/>
    </location>
</feature>
<feature type="compositionally biased region" description="Polar residues" evidence="1">
    <location>
        <begin position="599"/>
        <end position="610"/>
    </location>
</feature>
<feature type="compositionally biased region" description="Polar residues" evidence="1">
    <location>
        <begin position="290"/>
        <end position="306"/>
    </location>
</feature>